<evidence type="ECO:0000313" key="2">
    <source>
        <dbReference type="RefSeq" id="XP_028042873.1"/>
    </source>
</evidence>
<evidence type="ECO:0000313" key="1">
    <source>
        <dbReference type="Proteomes" id="UP000504629"/>
    </source>
</evidence>
<keyword evidence="1" id="KW-1185">Reference proteome</keyword>
<dbReference type="GeneID" id="114252551"/>
<proteinExistence type="predicted"/>
<accession>A0A6J2KMV2</accession>
<organism evidence="1 2">
    <name type="scientific">Bombyx mandarina</name>
    <name type="common">Wild silk moth</name>
    <name type="synonym">Wild silkworm</name>
    <dbReference type="NCBI Taxonomy" id="7092"/>
    <lineage>
        <taxon>Eukaryota</taxon>
        <taxon>Metazoa</taxon>
        <taxon>Ecdysozoa</taxon>
        <taxon>Arthropoda</taxon>
        <taxon>Hexapoda</taxon>
        <taxon>Insecta</taxon>
        <taxon>Pterygota</taxon>
        <taxon>Neoptera</taxon>
        <taxon>Endopterygota</taxon>
        <taxon>Lepidoptera</taxon>
        <taxon>Glossata</taxon>
        <taxon>Ditrysia</taxon>
        <taxon>Bombycoidea</taxon>
        <taxon>Bombycidae</taxon>
        <taxon>Bombycinae</taxon>
        <taxon>Bombyx</taxon>
    </lineage>
</organism>
<dbReference type="KEGG" id="bman:114252551"/>
<reference evidence="2" key="1">
    <citation type="submission" date="2025-08" db="UniProtKB">
        <authorList>
            <consortium name="RefSeq"/>
        </authorList>
    </citation>
    <scope>IDENTIFICATION</scope>
    <source>
        <tissue evidence="2">Silk gland</tissue>
    </source>
</reference>
<dbReference type="RefSeq" id="XP_028042873.1">
    <property type="nucleotide sequence ID" value="XM_028187072.1"/>
</dbReference>
<dbReference type="Proteomes" id="UP000504629">
    <property type="component" value="Unplaced"/>
</dbReference>
<gene>
    <name evidence="2" type="primary">LOC114252551</name>
</gene>
<protein>
    <submittedName>
        <fullName evidence="2">Uncharacterized protein LOC114252551 isoform X1</fullName>
    </submittedName>
</protein>
<sequence>MAKSQSVYCCDEISTFTSFQFVIPWFNRYIMDKGGVYLLRVIPVNNEGGVMSRVMITSHGIVMDRPLTHRCKTSTDEANINSRRISSRIVDSCKSTIIQNA</sequence>
<dbReference type="AlphaFoldDB" id="A0A6J2KMV2"/>
<name>A0A6J2KMV2_BOMMA</name>